<dbReference type="InterPro" id="IPR016181">
    <property type="entry name" value="Acyl_CoA_acyltransferase"/>
</dbReference>
<evidence type="ECO:0000256" key="1">
    <source>
        <dbReference type="ARBA" id="ARBA00022679"/>
    </source>
</evidence>
<dbReference type="Proteomes" id="UP000325529">
    <property type="component" value="Chromosome"/>
</dbReference>
<evidence type="ECO:0000313" key="3">
    <source>
        <dbReference type="EMBL" id="QEU97590.1"/>
    </source>
</evidence>
<dbReference type="PANTHER" id="PTHR13947:SF37">
    <property type="entry name" value="LD18367P"/>
    <property type="match status" value="1"/>
</dbReference>
<dbReference type="AlphaFoldDB" id="A0A5J6GNP9"/>
<dbReference type="GO" id="GO:0008080">
    <property type="term" value="F:N-acetyltransferase activity"/>
    <property type="evidence" value="ECO:0007669"/>
    <property type="project" value="InterPro"/>
</dbReference>
<accession>A0A5J6GNP9</accession>
<dbReference type="EMBL" id="CP023699">
    <property type="protein sequence ID" value="QEU97590.1"/>
    <property type="molecule type" value="Genomic_DNA"/>
</dbReference>
<protein>
    <submittedName>
        <fullName evidence="3">GNAT family N-acetyltransferase</fullName>
    </submittedName>
</protein>
<dbReference type="OrthoDB" id="4458954at2"/>
<feature type="domain" description="N-acetyltransferase" evidence="2">
    <location>
        <begin position="1"/>
        <end position="166"/>
    </location>
</feature>
<dbReference type="KEGG" id="ska:CP970_26580"/>
<evidence type="ECO:0000259" key="2">
    <source>
        <dbReference type="PROSITE" id="PS51186"/>
    </source>
</evidence>
<proteinExistence type="predicted"/>
<dbReference type="SUPFAM" id="SSF55729">
    <property type="entry name" value="Acyl-CoA N-acyltransferases (Nat)"/>
    <property type="match status" value="1"/>
</dbReference>
<evidence type="ECO:0000313" key="4">
    <source>
        <dbReference type="Proteomes" id="UP000325529"/>
    </source>
</evidence>
<keyword evidence="1 3" id="KW-0808">Transferase</keyword>
<dbReference type="PANTHER" id="PTHR13947">
    <property type="entry name" value="GNAT FAMILY N-ACETYLTRANSFERASE"/>
    <property type="match status" value="1"/>
</dbReference>
<reference evidence="3 4" key="1">
    <citation type="submission" date="2017-09" db="EMBL/GenBank/DDBJ databases">
        <authorList>
            <person name="Lee N."/>
            <person name="Cho B.-K."/>
        </authorList>
    </citation>
    <scope>NUCLEOTIDE SEQUENCE [LARGE SCALE GENOMIC DNA]</scope>
    <source>
        <strain evidence="3 4">ATCC 12853</strain>
    </source>
</reference>
<dbReference type="CDD" id="cd04301">
    <property type="entry name" value="NAT_SF"/>
    <property type="match status" value="1"/>
</dbReference>
<dbReference type="Pfam" id="PF00583">
    <property type="entry name" value="Acetyltransf_1"/>
    <property type="match status" value="1"/>
</dbReference>
<dbReference type="InterPro" id="IPR000182">
    <property type="entry name" value="GNAT_dom"/>
</dbReference>
<dbReference type="InterPro" id="IPR050769">
    <property type="entry name" value="NAT_camello-type"/>
</dbReference>
<keyword evidence="4" id="KW-1185">Reference proteome</keyword>
<dbReference type="PROSITE" id="PS51186">
    <property type="entry name" value="GNAT"/>
    <property type="match status" value="1"/>
</dbReference>
<dbReference type="Gene3D" id="3.40.630.30">
    <property type="match status" value="1"/>
</dbReference>
<sequence>MVIRARRDADLDEAATALVAVHAADSYPVEGVDDPRGWLSPKGLIQAWVAEADSRIVGHVAISQAQAEEAVSLYREQAHTEAQVGVLARLFVMPQARKRAVGERLVRAAVEYAHTNDLRLVLDVMTKDKAAIRLYERMGWQSIGDASHAYGEGQQMRAVCYVSPAE</sequence>
<gene>
    <name evidence="3" type="ORF">CP970_26580</name>
</gene>
<organism evidence="3 4">
    <name type="scientific">Streptomyces kanamyceticus</name>
    <dbReference type="NCBI Taxonomy" id="1967"/>
    <lineage>
        <taxon>Bacteria</taxon>
        <taxon>Bacillati</taxon>
        <taxon>Actinomycetota</taxon>
        <taxon>Actinomycetes</taxon>
        <taxon>Kitasatosporales</taxon>
        <taxon>Streptomycetaceae</taxon>
        <taxon>Streptomyces</taxon>
    </lineage>
</organism>
<name>A0A5J6GNP9_STRKN</name>